<evidence type="ECO:0000313" key="2">
    <source>
        <dbReference type="EMBL" id="BAX82060.1"/>
    </source>
</evidence>
<dbReference type="KEGG" id="mbas:ALGA_3768"/>
<dbReference type="Proteomes" id="UP000218267">
    <property type="component" value="Chromosome"/>
</dbReference>
<keyword evidence="1" id="KW-0472">Membrane</keyword>
<name>A0A1Y1CP60_9BACT</name>
<sequence length="180" mass="20767">MSLSKNNSEKINMDHLMSNLIKEDSRYASIFKALKIVYRTFIPIYVILTIVIYLISKDIMDLIAGLTIISSFVIFLIFLGKYQNEYKNADYSLPTLTMLKNAASRYQPIRPKDVWVILALVLMDIGFSINSTNKVDLLTFQIYFGAFFTLALIIGFTIWYLKYKPLRDHALEIIAEIEGE</sequence>
<proteinExistence type="predicted"/>
<feature type="transmembrane region" description="Helical" evidence="1">
    <location>
        <begin position="36"/>
        <end position="56"/>
    </location>
</feature>
<dbReference type="AlphaFoldDB" id="A0A1Y1CP60"/>
<feature type="transmembrane region" description="Helical" evidence="1">
    <location>
        <begin position="114"/>
        <end position="130"/>
    </location>
</feature>
<protein>
    <submittedName>
        <fullName evidence="2">Uncharacterized protein</fullName>
    </submittedName>
</protein>
<feature type="transmembrane region" description="Helical" evidence="1">
    <location>
        <begin position="62"/>
        <end position="79"/>
    </location>
</feature>
<accession>A0A1Y1CP60</accession>
<evidence type="ECO:0000313" key="3">
    <source>
        <dbReference type="Proteomes" id="UP000218267"/>
    </source>
</evidence>
<keyword evidence="1" id="KW-1133">Transmembrane helix</keyword>
<feature type="transmembrane region" description="Helical" evidence="1">
    <location>
        <begin position="142"/>
        <end position="161"/>
    </location>
</feature>
<dbReference type="EMBL" id="AP018042">
    <property type="protein sequence ID" value="BAX82060.1"/>
    <property type="molecule type" value="Genomic_DNA"/>
</dbReference>
<evidence type="ECO:0000256" key="1">
    <source>
        <dbReference type="SAM" id="Phobius"/>
    </source>
</evidence>
<gene>
    <name evidence="2" type="ORF">ALGA_3768</name>
</gene>
<keyword evidence="1" id="KW-0812">Transmembrane</keyword>
<organism evidence="2 3">
    <name type="scientific">Labilibaculum antarcticum</name>
    <dbReference type="NCBI Taxonomy" id="1717717"/>
    <lineage>
        <taxon>Bacteria</taxon>
        <taxon>Pseudomonadati</taxon>
        <taxon>Bacteroidota</taxon>
        <taxon>Bacteroidia</taxon>
        <taxon>Marinilabiliales</taxon>
        <taxon>Marinifilaceae</taxon>
        <taxon>Labilibaculum</taxon>
    </lineage>
</organism>
<keyword evidence="3" id="KW-1185">Reference proteome</keyword>
<reference evidence="3" key="2">
    <citation type="journal article" date="2020" name="Antonie Van Leeuwenhoek">
        <title>Labilibaculum antarcticum sp. nov., a novel facultative anaerobic, psychrotorelant bacterium isolated from marine sediment of Antarctica.</title>
        <authorList>
            <person name="Watanabe M."/>
            <person name="Kojima H."/>
            <person name="Fukui M."/>
        </authorList>
    </citation>
    <scope>NUCLEOTIDE SEQUENCE [LARGE SCALE GENOMIC DNA]</scope>
    <source>
        <strain evidence="3">SPP2</strain>
    </source>
</reference>
<reference evidence="2 3" key="1">
    <citation type="journal article" date="2018" name="Mar. Genomics">
        <title>Complete genome sequence of Marinifilaceae bacterium strain SPP2, isolated from the Antarctic marine sediment.</title>
        <authorList>
            <person name="Watanabe M."/>
            <person name="Kojima H."/>
            <person name="Fukui M."/>
        </authorList>
    </citation>
    <scope>NUCLEOTIDE SEQUENCE [LARGE SCALE GENOMIC DNA]</scope>
    <source>
        <strain evidence="2 3">SPP2</strain>
    </source>
</reference>